<proteinExistence type="inferred from homology"/>
<reference evidence="7" key="1">
    <citation type="journal article" date="2022" name="DNA Res.">
        <title>Genome analysis of five recently described species of the CUG-Ser clade uncovers Candida theae as a new hybrid lineage with pathogenic potential in the Candida parapsilosis species complex.</title>
        <authorList>
            <person name="Mixao V."/>
            <person name="Del Olmo V."/>
            <person name="Hegedusova E."/>
            <person name="Saus E."/>
            <person name="Pryszcz L."/>
            <person name="Cillingova A."/>
            <person name="Nosek J."/>
            <person name="Gabaldon T."/>
        </authorList>
    </citation>
    <scope>NUCLEOTIDE SEQUENCE</scope>
    <source>
        <strain evidence="7">CBS 10844</strain>
    </source>
</reference>
<dbReference type="GO" id="GO:0007064">
    <property type="term" value="P:mitotic sister chromatid cohesion"/>
    <property type="evidence" value="ECO:0007669"/>
    <property type="project" value="InterPro"/>
</dbReference>
<dbReference type="GO" id="GO:0031390">
    <property type="term" value="C:Ctf18 RFC-like complex"/>
    <property type="evidence" value="ECO:0007669"/>
    <property type="project" value="InterPro"/>
</dbReference>
<evidence type="ECO:0000256" key="1">
    <source>
        <dbReference type="ARBA" id="ARBA00004123"/>
    </source>
</evidence>
<evidence type="ECO:0000256" key="5">
    <source>
        <dbReference type="ARBA" id="ARBA00023306"/>
    </source>
</evidence>
<dbReference type="AlphaFoldDB" id="A0AAI9WX30"/>
<dbReference type="InterPro" id="IPR018607">
    <property type="entry name" value="Ctf8"/>
</dbReference>
<evidence type="ECO:0000256" key="4">
    <source>
        <dbReference type="ARBA" id="ARBA00023242"/>
    </source>
</evidence>
<evidence type="ECO:0000313" key="7">
    <source>
        <dbReference type="EMBL" id="KAI3403325.2"/>
    </source>
</evidence>
<evidence type="ECO:0000256" key="3">
    <source>
        <dbReference type="ARBA" id="ARBA00023125"/>
    </source>
</evidence>
<dbReference type="PANTHER" id="PTHR28605:SF1">
    <property type="entry name" value="CHROMOSOME TRANSMISSION FIDELITY FACTOR 8"/>
    <property type="match status" value="1"/>
</dbReference>
<evidence type="ECO:0000256" key="2">
    <source>
        <dbReference type="ARBA" id="ARBA00022705"/>
    </source>
</evidence>
<evidence type="ECO:0000256" key="6">
    <source>
        <dbReference type="ARBA" id="ARBA00038447"/>
    </source>
</evidence>
<comment type="subcellular location">
    <subcellularLocation>
        <location evidence="1">Nucleus</location>
    </subcellularLocation>
</comment>
<organism evidence="7 8">
    <name type="scientific">Candida oxycetoniae</name>
    <dbReference type="NCBI Taxonomy" id="497107"/>
    <lineage>
        <taxon>Eukaryota</taxon>
        <taxon>Fungi</taxon>
        <taxon>Dikarya</taxon>
        <taxon>Ascomycota</taxon>
        <taxon>Saccharomycotina</taxon>
        <taxon>Pichiomycetes</taxon>
        <taxon>Debaryomycetaceae</taxon>
        <taxon>Candida/Lodderomyces clade</taxon>
        <taxon>Candida</taxon>
    </lineage>
</organism>
<keyword evidence="8" id="KW-1185">Reference proteome</keyword>
<keyword evidence="5" id="KW-0131">Cell cycle</keyword>
<dbReference type="PANTHER" id="PTHR28605">
    <property type="entry name" value="CTF8, CHROMOSOME TRANSMISSION FIDELITY FACTOR 8 HOMOLOG (S. CEREVISIAE)"/>
    <property type="match status" value="1"/>
</dbReference>
<dbReference type="EMBL" id="JAHUZD010000128">
    <property type="protein sequence ID" value="KAI3403325.2"/>
    <property type="molecule type" value="Genomic_DNA"/>
</dbReference>
<sequence length="173" mass="19092">MPVAVIDCTSVSRLPSSSVPVSRLPSSSISPSRLDLPPVVTTSYGLTLLEIQGELNLPSQKPACASCKELSESEKEKLSQFITIDDIYDAVKFGNLQFDSKDESKVTLFIGKSQRLVGSIVKLNIPLGLMKIPVMDPNRIITDDDGDDEKDKIEMIDIIRAKMIFKQRPLPIM</sequence>
<keyword evidence="2" id="KW-0235">DNA replication</keyword>
<dbReference type="Pfam" id="PF09696">
    <property type="entry name" value="Ctf8"/>
    <property type="match status" value="1"/>
</dbReference>
<name>A0AAI9WX30_9ASCO</name>
<evidence type="ECO:0000313" key="8">
    <source>
        <dbReference type="Proteomes" id="UP001202479"/>
    </source>
</evidence>
<protein>
    <submittedName>
        <fullName evidence="7">Uncharacterized protein</fullName>
    </submittedName>
</protein>
<keyword evidence="4" id="KW-0539">Nucleus</keyword>
<dbReference type="RefSeq" id="XP_049179072.1">
    <property type="nucleotide sequence ID" value="XM_049325296.1"/>
</dbReference>
<dbReference type="GeneID" id="73381528"/>
<dbReference type="GO" id="GO:0003677">
    <property type="term" value="F:DNA binding"/>
    <property type="evidence" value="ECO:0007669"/>
    <property type="project" value="UniProtKB-KW"/>
</dbReference>
<keyword evidence="3" id="KW-0238">DNA-binding</keyword>
<comment type="similarity">
    <text evidence="6">Belongs to the CTF8 family.</text>
</comment>
<comment type="caution">
    <text evidence="7">The sequence shown here is derived from an EMBL/GenBank/DDBJ whole genome shotgun (WGS) entry which is preliminary data.</text>
</comment>
<accession>A0AAI9WX30</accession>
<dbReference type="Proteomes" id="UP001202479">
    <property type="component" value="Unassembled WGS sequence"/>
</dbReference>
<dbReference type="GO" id="GO:0006260">
    <property type="term" value="P:DNA replication"/>
    <property type="evidence" value="ECO:0007669"/>
    <property type="project" value="UniProtKB-KW"/>
</dbReference>
<gene>
    <name evidence="7" type="ORF">KGF56_003913</name>
</gene>